<organism evidence="5 6">
    <name type="scientific">Streptomyces sp. 900129855</name>
    <dbReference type="NCBI Taxonomy" id="3155129"/>
    <lineage>
        <taxon>Bacteria</taxon>
        <taxon>Bacillati</taxon>
        <taxon>Actinomycetota</taxon>
        <taxon>Actinomycetes</taxon>
        <taxon>Kitasatosporales</taxon>
        <taxon>Streptomycetaceae</taxon>
        <taxon>Streptomyces</taxon>
    </lineage>
</organism>
<dbReference type="InterPro" id="IPR016032">
    <property type="entry name" value="Sig_transdc_resp-reg_C-effctor"/>
</dbReference>
<dbReference type="SUPFAM" id="SSF46894">
    <property type="entry name" value="C-terminal effector domain of the bipartite response regulators"/>
    <property type="match status" value="1"/>
</dbReference>
<feature type="domain" description="HTH luxR-type" evidence="4">
    <location>
        <begin position="1"/>
        <end position="67"/>
    </location>
</feature>
<name>A0ABV2ZA33_9ACTN</name>
<keyword evidence="1" id="KW-0805">Transcription regulation</keyword>
<evidence type="ECO:0000259" key="4">
    <source>
        <dbReference type="PROSITE" id="PS50043"/>
    </source>
</evidence>
<dbReference type="Pfam" id="PF00196">
    <property type="entry name" value="GerE"/>
    <property type="match status" value="1"/>
</dbReference>
<proteinExistence type="predicted"/>
<comment type="caution">
    <text evidence="5">The sequence shown here is derived from an EMBL/GenBank/DDBJ whole genome shotgun (WGS) entry which is preliminary data.</text>
</comment>
<dbReference type="EMBL" id="JBEZVE010000001">
    <property type="protein sequence ID" value="MEU3779409.1"/>
    <property type="molecule type" value="Genomic_DNA"/>
</dbReference>
<keyword evidence="6" id="KW-1185">Reference proteome</keyword>
<dbReference type="RefSeq" id="WP_334583852.1">
    <property type="nucleotide sequence ID" value="NZ_JBEZVE010000001.1"/>
</dbReference>
<dbReference type="InterPro" id="IPR036388">
    <property type="entry name" value="WH-like_DNA-bd_sf"/>
</dbReference>
<reference evidence="5 6" key="1">
    <citation type="submission" date="2024-06" db="EMBL/GenBank/DDBJ databases">
        <title>The Natural Products Discovery Center: Release of the First 8490 Sequenced Strains for Exploring Actinobacteria Biosynthetic Diversity.</title>
        <authorList>
            <person name="Kalkreuter E."/>
            <person name="Kautsar S.A."/>
            <person name="Yang D."/>
            <person name="Bader C.D."/>
            <person name="Teijaro C.N."/>
            <person name="Fluegel L."/>
            <person name="Davis C.M."/>
            <person name="Simpson J.R."/>
            <person name="Lauterbach L."/>
            <person name="Steele A.D."/>
            <person name="Gui C."/>
            <person name="Meng S."/>
            <person name="Li G."/>
            <person name="Viehrig K."/>
            <person name="Ye F."/>
            <person name="Su P."/>
            <person name="Kiefer A.F."/>
            <person name="Nichols A."/>
            <person name="Cepeda A.J."/>
            <person name="Yan W."/>
            <person name="Fan B."/>
            <person name="Jiang Y."/>
            <person name="Adhikari A."/>
            <person name="Zheng C.-J."/>
            <person name="Schuster L."/>
            <person name="Cowan T.M."/>
            <person name="Smanski M.J."/>
            <person name="Chevrette M.G."/>
            <person name="De Carvalho L.P.S."/>
            <person name="Shen B."/>
        </authorList>
    </citation>
    <scope>NUCLEOTIDE SEQUENCE [LARGE SCALE GENOMIC DNA]</scope>
    <source>
        <strain evidence="5 6">NPDC033843</strain>
    </source>
</reference>
<dbReference type="Gene3D" id="1.10.10.10">
    <property type="entry name" value="Winged helix-like DNA-binding domain superfamily/Winged helix DNA-binding domain"/>
    <property type="match status" value="1"/>
</dbReference>
<dbReference type="PROSITE" id="PS00622">
    <property type="entry name" value="HTH_LUXR_1"/>
    <property type="match status" value="1"/>
</dbReference>
<dbReference type="SMART" id="SM00421">
    <property type="entry name" value="HTH_LUXR"/>
    <property type="match status" value="1"/>
</dbReference>
<dbReference type="Proteomes" id="UP001550739">
    <property type="component" value="Unassembled WGS sequence"/>
</dbReference>
<sequence length="67" mass="7359">MWDADLSLLTERELAVLAALGSCQPNTVIADRLCITERTVKKHVTSIFAKLEITSRTEAAVIAIFRG</sequence>
<evidence type="ECO:0000313" key="5">
    <source>
        <dbReference type="EMBL" id="MEU3779409.1"/>
    </source>
</evidence>
<dbReference type="PANTHER" id="PTHR44688:SF16">
    <property type="entry name" value="DNA-BINDING TRANSCRIPTIONAL ACTIVATOR DEVR_DOSR"/>
    <property type="match status" value="1"/>
</dbReference>
<gene>
    <name evidence="5" type="ORF">AB0E89_02245</name>
</gene>
<accession>A0ABV2ZA33</accession>
<evidence type="ECO:0000256" key="2">
    <source>
        <dbReference type="ARBA" id="ARBA00023125"/>
    </source>
</evidence>
<protein>
    <submittedName>
        <fullName evidence="5">LuxR C-terminal-related transcriptional regulator</fullName>
    </submittedName>
</protein>
<evidence type="ECO:0000313" key="6">
    <source>
        <dbReference type="Proteomes" id="UP001550739"/>
    </source>
</evidence>
<dbReference type="PANTHER" id="PTHR44688">
    <property type="entry name" value="DNA-BINDING TRANSCRIPTIONAL ACTIVATOR DEVR_DOSR"/>
    <property type="match status" value="1"/>
</dbReference>
<dbReference type="PROSITE" id="PS50043">
    <property type="entry name" value="HTH_LUXR_2"/>
    <property type="match status" value="1"/>
</dbReference>
<dbReference type="CDD" id="cd06170">
    <property type="entry name" value="LuxR_C_like"/>
    <property type="match status" value="1"/>
</dbReference>
<evidence type="ECO:0000256" key="1">
    <source>
        <dbReference type="ARBA" id="ARBA00023015"/>
    </source>
</evidence>
<keyword evidence="2" id="KW-0238">DNA-binding</keyword>
<dbReference type="PRINTS" id="PR00038">
    <property type="entry name" value="HTHLUXR"/>
</dbReference>
<evidence type="ECO:0000256" key="3">
    <source>
        <dbReference type="ARBA" id="ARBA00023163"/>
    </source>
</evidence>
<keyword evidence="3" id="KW-0804">Transcription</keyword>
<dbReference type="InterPro" id="IPR000792">
    <property type="entry name" value="Tscrpt_reg_LuxR_C"/>
</dbReference>